<accession>A0A2A2SDH6</accession>
<name>A0A2A2SDH6_9SPHN</name>
<evidence type="ECO:0000313" key="3">
    <source>
        <dbReference type="Proteomes" id="UP000218151"/>
    </source>
</evidence>
<feature type="transmembrane region" description="Helical" evidence="1">
    <location>
        <begin position="20"/>
        <end position="40"/>
    </location>
</feature>
<dbReference type="Proteomes" id="UP000218151">
    <property type="component" value="Unassembled WGS sequence"/>
</dbReference>
<feature type="transmembrane region" description="Helical" evidence="1">
    <location>
        <begin position="52"/>
        <end position="69"/>
    </location>
</feature>
<protein>
    <submittedName>
        <fullName evidence="2">Uncharacterized protein</fullName>
    </submittedName>
</protein>
<dbReference type="EMBL" id="NSLI01000004">
    <property type="protein sequence ID" value="PAX07071.1"/>
    <property type="molecule type" value="Genomic_DNA"/>
</dbReference>
<sequence>MKAERADAPSPGRLSDRQAAILVAFGLAFWLVAALFIRIAPFDVFGRDVGTILLFAATLPLAWASVRVAERIAALAPDQLLPGVALASAAAMLCDGVGLIWWGLYGDGDRLPGAAWLLWGVGLILFAAFLDGRRRTVRRG</sequence>
<keyword evidence="1" id="KW-0472">Membrane</keyword>
<keyword evidence="1" id="KW-1133">Transmembrane helix</keyword>
<proteinExistence type="predicted"/>
<organism evidence="2 3">
    <name type="scientific">Sphingomonas lenta</name>
    <dbReference type="NCBI Taxonomy" id="1141887"/>
    <lineage>
        <taxon>Bacteria</taxon>
        <taxon>Pseudomonadati</taxon>
        <taxon>Pseudomonadota</taxon>
        <taxon>Alphaproteobacteria</taxon>
        <taxon>Sphingomonadales</taxon>
        <taxon>Sphingomonadaceae</taxon>
        <taxon>Sphingomonas</taxon>
    </lineage>
</organism>
<reference evidence="3" key="1">
    <citation type="submission" date="2017-09" db="EMBL/GenBank/DDBJ databases">
        <authorList>
            <person name="Feng G."/>
            <person name="Zhu H."/>
        </authorList>
    </citation>
    <scope>NUCLEOTIDE SEQUENCE [LARGE SCALE GENOMIC DNA]</scope>
    <source>
        <strain evidence="3">1PNM-20</strain>
    </source>
</reference>
<feature type="transmembrane region" description="Helical" evidence="1">
    <location>
        <begin position="81"/>
        <end position="105"/>
    </location>
</feature>
<gene>
    <name evidence="2" type="ORF">CKY28_13555</name>
</gene>
<evidence type="ECO:0000313" key="2">
    <source>
        <dbReference type="EMBL" id="PAX07071.1"/>
    </source>
</evidence>
<keyword evidence="1" id="KW-0812">Transmembrane</keyword>
<dbReference type="AlphaFoldDB" id="A0A2A2SDH6"/>
<comment type="caution">
    <text evidence="2">The sequence shown here is derived from an EMBL/GenBank/DDBJ whole genome shotgun (WGS) entry which is preliminary data.</text>
</comment>
<keyword evidence="3" id="KW-1185">Reference proteome</keyword>
<feature type="transmembrane region" description="Helical" evidence="1">
    <location>
        <begin position="111"/>
        <end position="130"/>
    </location>
</feature>
<evidence type="ECO:0000256" key="1">
    <source>
        <dbReference type="SAM" id="Phobius"/>
    </source>
</evidence>